<feature type="chain" id="PRO_5008788507" evidence="1">
    <location>
        <begin position="22"/>
        <end position="240"/>
    </location>
</feature>
<dbReference type="HOGENOM" id="CLU_1157357_0_0_1"/>
<dbReference type="AlphaFoldDB" id="R7UY94"/>
<keyword evidence="4" id="KW-1185">Reference proteome</keyword>
<name>R7UY94_CAPTE</name>
<reference evidence="4" key="1">
    <citation type="submission" date="2012-12" db="EMBL/GenBank/DDBJ databases">
        <authorList>
            <person name="Hellsten U."/>
            <person name="Grimwood J."/>
            <person name="Chapman J.A."/>
            <person name="Shapiro H."/>
            <person name="Aerts A."/>
            <person name="Otillar R.P."/>
            <person name="Terry A.Y."/>
            <person name="Boore J.L."/>
            <person name="Simakov O."/>
            <person name="Marletaz F."/>
            <person name="Cho S.-J."/>
            <person name="Edsinger-Gonzales E."/>
            <person name="Havlak P."/>
            <person name="Kuo D.-H."/>
            <person name="Larsson T."/>
            <person name="Lv J."/>
            <person name="Arendt D."/>
            <person name="Savage R."/>
            <person name="Osoegawa K."/>
            <person name="de Jong P."/>
            <person name="Lindberg D.R."/>
            <person name="Seaver E.C."/>
            <person name="Weisblat D.A."/>
            <person name="Putnam N.H."/>
            <person name="Grigoriev I.V."/>
            <person name="Rokhsar D.S."/>
        </authorList>
    </citation>
    <scope>NUCLEOTIDE SEQUENCE</scope>
    <source>
        <strain evidence="4">I ESC-2004</strain>
    </source>
</reference>
<dbReference type="Proteomes" id="UP000014760">
    <property type="component" value="Unassembled WGS sequence"/>
</dbReference>
<evidence type="ECO:0000313" key="2">
    <source>
        <dbReference type="EMBL" id="ELU11222.1"/>
    </source>
</evidence>
<evidence type="ECO:0000313" key="4">
    <source>
        <dbReference type="Proteomes" id="UP000014760"/>
    </source>
</evidence>
<accession>R7UY94</accession>
<feature type="signal peptide" evidence="1">
    <location>
        <begin position="1"/>
        <end position="21"/>
    </location>
</feature>
<gene>
    <name evidence="2" type="ORF">CAPTEDRAFT_212846</name>
</gene>
<dbReference type="EMBL" id="KB296865">
    <property type="protein sequence ID" value="ELU11222.1"/>
    <property type="molecule type" value="Genomic_DNA"/>
</dbReference>
<reference evidence="2 4" key="2">
    <citation type="journal article" date="2013" name="Nature">
        <title>Insights into bilaterian evolution from three spiralian genomes.</title>
        <authorList>
            <person name="Simakov O."/>
            <person name="Marletaz F."/>
            <person name="Cho S.J."/>
            <person name="Edsinger-Gonzales E."/>
            <person name="Havlak P."/>
            <person name="Hellsten U."/>
            <person name="Kuo D.H."/>
            <person name="Larsson T."/>
            <person name="Lv J."/>
            <person name="Arendt D."/>
            <person name="Savage R."/>
            <person name="Osoegawa K."/>
            <person name="de Jong P."/>
            <person name="Grimwood J."/>
            <person name="Chapman J.A."/>
            <person name="Shapiro H."/>
            <person name="Aerts A."/>
            <person name="Otillar R.P."/>
            <person name="Terry A.Y."/>
            <person name="Boore J.L."/>
            <person name="Grigoriev I.V."/>
            <person name="Lindberg D.R."/>
            <person name="Seaver E.C."/>
            <person name="Weisblat D.A."/>
            <person name="Putnam N.H."/>
            <person name="Rokhsar D.S."/>
        </authorList>
    </citation>
    <scope>NUCLEOTIDE SEQUENCE</scope>
    <source>
        <strain evidence="2 4">I ESC-2004</strain>
    </source>
</reference>
<protein>
    <submittedName>
        <fullName evidence="2 3">Uncharacterized protein</fullName>
    </submittedName>
</protein>
<dbReference type="EMBL" id="AMQN01005799">
    <property type="status" value="NOT_ANNOTATED_CDS"/>
    <property type="molecule type" value="Genomic_DNA"/>
</dbReference>
<organism evidence="2">
    <name type="scientific">Capitella teleta</name>
    <name type="common">Polychaete worm</name>
    <dbReference type="NCBI Taxonomy" id="283909"/>
    <lineage>
        <taxon>Eukaryota</taxon>
        <taxon>Metazoa</taxon>
        <taxon>Spiralia</taxon>
        <taxon>Lophotrochozoa</taxon>
        <taxon>Annelida</taxon>
        <taxon>Polychaeta</taxon>
        <taxon>Sedentaria</taxon>
        <taxon>Scolecida</taxon>
        <taxon>Capitellidae</taxon>
        <taxon>Capitella</taxon>
    </lineage>
</organism>
<evidence type="ECO:0000313" key="3">
    <source>
        <dbReference type="EnsemblMetazoa" id="CapteP212846"/>
    </source>
</evidence>
<keyword evidence="1" id="KW-0732">Signal</keyword>
<reference evidence="3" key="3">
    <citation type="submission" date="2015-06" db="UniProtKB">
        <authorList>
            <consortium name="EnsemblMetazoa"/>
        </authorList>
    </citation>
    <scope>IDENTIFICATION</scope>
</reference>
<evidence type="ECO:0000256" key="1">
    <source>
        <dbReference type="SAM" id="SignalP"/>
    </source>
</evidence>
<dbReference type="EnsemblMetazoa" id="CapteT212846">
    <property type="protein sequence ID" value="CapteP212846"/>
    <property type="gene ID" value="CapteG212846"/>
</dbReference>
<proteinExistence type="predicted"/>
<sequence length="240" mass="26534">MAFQVILCVVSCVLQLNIIQANEVPILSVKDVQSTKTSYVTFLLKHQTNAAISWFPHGNQSNVQTTTKDAVSAEYTPEASPFPVDFVGVRSGERLAFLPQKGFYFETKPGQRDLGSFSLINASPPHAMLRQGEEFEMALVVERQTASKASIEEGIHVNGFRNWENFASRFLLEVGSDVKKMFNDRVRCNFAVNKKPGDTVRVEAKCFITGVPVGTTDNYAIVISVYGGNFNVVTEIEGEV</sequence>